<sequence length="232" mass="24509">MSSAAVAGALNERNASRFVVAGALAPALPEIRGARLVALPGAVEVHADRSRIPAGADPRGRALHLSAGAALYNLRLSAAQVGCATAVRLLPDRGHPTLLATLRLTGPHRSRPEERLLYAASLQPLPMRHPYGDQHPPVPVLQELTEAARLEGTTLHLLPQSGGPRTAVLTAASDGPQSWLRAGQSLQSLLLNALIRSVSLSFVYDLTRLPHPPTASPGEVPQLVLELARSTR</sequence>
<dbReference type="InterPro" id="IPR000415">
    <property type="entry name" value="Nitroreductase-like"/>
</dbReference>
<dbReference type="Proteomes" id="UP000272400">
    <property type="component" value="Unassembled WGS sequence"/>
</dbReference>
<dbReference type="EMBL" id="RJKE01000001">
    <property type="protein sequence ID" value="ROO88582.1"/>
    <property type="molecule type" value="Genomic_DNA"/>
</dbReference>
<evidence type="ECO:0000313" key="2">
    <source>
        <dbReference type="Proteomes" id="UP000272400"/>
    </source>
</evidence>
<dbReference type="GO" id="GO:0016491">
    <property type="term" value="F:oxidoreductase activity"/>
    <property type="evidence" value="ECO:0007669"/>
    <property type="project" value="InterPro"/>
</dbReference>
<dbReference type="AlphaFoldDB" id="A0A3N1D4X1"/>
<protein>
    <submittedName>
        <fullName evidence="1">Uncharacterized protein</fullName>
    </submittedName>
</protein>
<dbReference type="RefSeq" id="WP_123667802.1">
    <property type="nucleotide sequence ID" value="NZ_RJKE01000001.1"/>
</dbReference>
<proteinExistence type="predicted"/>
<organism evidence="1 2">
    <name type="scientific">Actinocorallia herbida</name>
    <dbReference type="NCBI Taxonomy" id="58109"/>
    <lineage>
        <taxon>Bacteria</taxon>
        <taxon>Bacillati</taxon>
        <taxon>Actinomycetota</taxon>
        <taxon>Actinomycetes</taxon>
        <taxon>Streptosporangiales</taxon>
        <taxon>Thermomonosporaceae</taxon>
        <taxon>Actinocorallia</taxon>
    </lineage>
</organism>
<comment type="caution">
    <text evidence="1">The sequence shown here is derived from an EMBL/GenBank/DDBJ whole genome shotgun (WGS) entry which is preliminary data.</text>
</comment>
<dbReference type="Gene3D" id="3.40.109.10">
    <property type="entry name" value="NADH Oxidase"/>
    <property type="match status" value="1"/>
</dbReference>
<keyword evidence="2" id="KW-1185">Reference proteome</keyword>
<evidence type="ECO:0000313" key="1">
    <source>
        <dbReference type="EMBL" id="ROO88582.1"/>
    </source>
</evidence>
<reference evidence="1 2" key="1">
    <citation type="submission" date="2018-11" db="EMBL/GenBank/DDBJ databases">
        <title>Sequencing the genomes of 1000 actinobacteria strains.</title>
        <authorList>
            <person name="Klenk H.-P."/>
        </authorList>
    </citation>
    <scope>NUCLEOTIDE SEQUENCE [LARGE SCALE GENOMIC DNA]</scope>
    <source>
        <strain evidence="1 2">DSM 44254</strain>
    </source>
</reference>
<gene>
    <name evidence="1" type="ORF">EDD29_6256</name>
</gene>
<accession>A0A3N1D4X1</accession>
<dbReference type="OrthoDB" id="3473025at2"/>
<name>A0A3N1D4X1_9ACTN</name>